<reference evidence="2" key="1">
    <citation type="submission" date="2021-03" db="EMBL/GenBank/DDBJ databases">
        <title>Draft genome sequence of rust myrtle Austropuccinia psidii MF-1, a brazilian biotype.</title>
        <authorList>
            <person name="Quecine M.C."/>
            <person name="Pachon D.M.R."/>
            <person name="Bonatelli M.L."/>
            <person name="Correr F.H."/>
            <person name="Franceschini L.M."/>
            <person name="Leite T.F."/>
            <person name="Margarido G.R.A."/>
            <person name="Almeida C.A."/>
            <person name="Ferrarezi J.A."/>
            <person name="Labate C.A."/>
        </authorList>
    </citation>
    <scope>NUCLEOTIDE SEQUENCE</scope>
    <source>
        <strain evidence="2">MF-1</strain>
    </source>
</reference>
<proteinExistence type="predicted"/>
<evidence type="ECO:0000256" key="1">
    <source>
        <dbReference type="SAM" id="MobiDB-lite"/>
    </source>
</evidence>
<gene>
    <name evidence="2" type="ORF">O181_067607</name>
</gene>
<feature type="compositionally biased region" description="Polar residues" evidence="1">
    <location>
        <begin position="32"/>
        <end position="54"/>
    </location>
</feature>
<dbReference type="Proteomes" id="UP000765509">
    <property type="component" value="Unassembled WGS sequence"/>
</dbReference>
<protein>
    <submittedName>
        <fullName evidence="2">Uncharacterized protein</fullName>
    </submittedName>
</protein>
<accession>A0A9Q3I5F7</accession>
<feature type="compositionally biased region" description="Low complexity" evidence="1">
    <location>
        <begin position="11"/>
        <end position="23"/>
    </location>
</feature>
<dbReference type="AlphaFoldDB" id="A0A9Q3I5F7"/>
<organism evidence="2 3">
    <name type="scientific">Austropuccinia psidii MF-1</name>
    <dbReference type="NCBI Taxonomy" id="1389203"/>
    <lineage>
        <taxon>Eukaryota</taxon>
        <taxon>Fungi</taxon>
        <taxon>Dikarya</taxon>
        <taxon>Basidiomycota</taxon>
        <taxon>Pucciniomycotina</taxon>
        <taxon>Pucciniomycetes</taxon>
        <taxon>Pucciniales</taxon>
        <taxon>Sphaerophragmiaceae</taxon>
        <taxon>Austropuccinia</taxon>
    </lineage>
</organism>
<evidence type="ECO:0000313" key="2">
    <source>
        <dbReference type="EMBL" id="MBW0527892.1"/>
    </source>
</evidence>
<feature type="compositionally biased region" description="Polar residues" evidence="1">
    <location>
        <begin position="1"/>
        <end position="10"/>
    </location>
</feature>
<dbReference type="EMBL" id="AVOT02033907">
    <property type="protein sequence ID" value="MBW0527892.1"/>
    <property type="molecule type" value="Genomic_DNA"/>
</dbReference>
<dbReference type="OrthoDB" id="2194665at2759"/>
<sequence>MSSKLTELTESSPSAPISSHSRSTLNPAVRPSPSQKPRNSPITTSCQLQPVASSSRRRDGLSPLPFPATQVFQRRDSWPLRITREDPNVASENQEAVARLFRRVDRNSREVIMYANDRTIPGTASEEMAAKFSWYEDKLINYFQRTFDDLGRDN</sequence>
<evidence type="ECO:0000313" key="3">
    <source>
        <dbReference type="Proteomes" id="UP000765509"/>
    </source>
</evidence>
<comment type="caution">
    <text evidence="2">The sequence shown here is derived from an EMBL/GenBank/DDBJ whole genome shotgun (WGS) entry which is preliminary data.</text>
</comment>
<name>A0A9Q3I5F7_9BASI</name>
<keyword evidence="3" id="KW-1185">Reference proteome</keyword>
<feature type="region of interest" description="Disordered" evidence="1">
    <location>
        <begin position="1"/>
        <end position="68"/>
    </location>
</feature>